<name>A0A2J6Q0J6_9HELO</name>
<keyword evidence="2" id="KW-1185">Reference proteome</keyword>
<reference evidence="1 2" key="1">
    <citation type="submission" date="2016-05" db="EMBL/GenBank/DDBJ databases">
        <title>A degradative enzymes factory behind the ericoid mycorrhizal symbiosis.</title>
        <authorList>
            <consortium name="DOE Joint Genome Institute"/>
            <person name="Martino E."/>
            <person name="Morin E."/>
            <person name="Grelet G."/>
            <person name="Kuo A."/>
            <person name="Kohler A."/>
            <person name="Daghino S."/>
            <person name="Barry K."/>
            <person name="Choi C."/>
            <person name="Cichocki N."/>
            <person name="Clum A."/>
            <person name="Copeland A."/>
            <person name="Hainaut M."/>
            <person name="Haridas S."/>
            <person name="Labutti K."/>
            <person name="Lindquist E."/>
            <person name="Lipzen A."/>
            <person name="Khouja H.-R."/>
            <person name="Murat C."/>
            <person name="Ohm R."/>
            <person name="Olson A."/>
            <person name="Spatafora J."/>
            <person name="Veneault-Fourrey C."/>
            <person name="Henrissat B."/>
            <person name="Grigoriev I."/>
            <person name="Martin F."/>
            <person name="Perotto S."/>
        </authorList>
    </citation>
    <scope>NUCLEOTIDE SEQUENCE [LARGE SCALE GENOMIC DNA]</scope>
    <source>
        <strain evidence="1 2">UAMH 7357</strain>
    </source>
</reference>
<proteinExistence type="predicted"/>
<accession>A0A2J6Q0J6</accession>
<sequence length="163" mass="18372">MFLKLPLCALPTENAHIMTLWRKHRVSNLAAPGLVQQLQLSPISGRPAVQELPPVPSIFDTSKIMAKKQTGQRECLVMICQNSRDRLLEGGASRELVKPHYDVVRRRQITTDTDRGGQLELGLPYPEKKEICRFLLNLVNEQLAPLVPLASMCKSQQIPQDPR</sequence>
<protein>
    <submittedName>
        <fullName evidence="1">Uncharacterized protein</fullName>
    </submittedName>
</protein>
<evidence type="ECO:0000313" key="1">
    <source>
        <dbReference type="EMBL" id="PMD19810.1"/>
    </source>
</evidence>
<dbReference type="AlphaFoldDB" id="A0A2J6Q0J6"/>
<evidence type="ECO:0000313" key="2">
    <source>
        <dbReference type="Proteomes" id="UP000235672"/>
    </source>
</evidence>
<dbReference type="EMBL" id="KZ613487">
    <property type="protein sequence ID" value="PMD19810.1"/>
    <property type="molecule type" value="Genomic_DNA"/>
</dbReference>
<dbReference type="Proteomes" id="UP000235672">
    <property type="component" value="Unassembled WGS sequence"/>
</dbReference>
<organism evidence="1 2">
    <name type="scientific">Hyaloscypha hepaticicola</name>
    <dbReference type="NCBI Taxonomy" id="2082293"/>
    <lineage>
        <taxon>Eukaryota</taxon>
        <taxon>Fungi</taxon>
        <taxon>Dikarya</taxon>
        <taxon>Ascomycota</taxon>
        <taxon>Pezizomycotina</taxon>
        <taxon>Leotiomycetes</taxon>
        <taxon>Helotiales</taxon>
        <taxon>Hyaloscyphaceae</taxon>
        <taxon>Hyaloscypha</taxon>
    </lineage>
</organism>
<gene>
    <name evidence="1" type="ORF">NA56DRAFT_705044</name>
</gene>